<keyword evidence="4" id="KW-1185">Reference proteome</keyword>
<dbReference type="Proteomes" id="UP001190700">
    <property type="component" value="Unassembled WGS sequence"/>
</dbReference>
<dbReference type="SUPFAM" id="SSF51182">
    <property type="entry name" value="RmlC-like cupins"/>
    <property type="match status" value="1"/>
</dbReference>
<reference evidence="3" key="2">
    <citation type="submission" date="2023-06" db="EMBL/GenBank/DDBJ databases">
        <title>Long-read-based genome assembly of the green algal bacterivore Cymbomonas tetramitiformis.</title>
        <authorList>
            <person name="Gyaltshen Y."/>
            <person name="Rozenberg A."/>
            <person name="Paasch A."/>
            <person name="Burns J.A."/>
            <person name="Warring S."/>
            <person name="Larson R."/>
            <person name="Maurer-Alcala X."/>
            <person name="Dacks J."/>
            <person name="Kim E."/>
        </authorList>
    </citation>
    <scope>NUCLEOTIDE SEQUENCE</scope>
    <source>
        <strain evidence="3">PLY_AMNH</strain>
    </source>
</reference>
<dbReference type="InterPro" id="IPR011051">
    <property type="entry name" value="RmlC_Cupin_sf"/>
</dbReference>
<dbReference type="InterPro" id="IPR008579">
    <property type="entry name" value="UGlyAH_Cupin_dom"/>
</dbReference>
<accession>A0AAE0LFH4</accession>
<dbReference type="InterPro" id="IPR014710">
    <property type="entry name" value="RmlC-like_jellyroll"/>
</dbReference>
<organism evidence="3 4">
    <name type="scientific">Cymbomonas tetramitiformis</name>
    <dbReference type="NCBI Taxonomy" id="36881"/>
    <lineage>
        <taxon>Eukaryota</taxon>
        <taxon>Viridiplantae</taxon>
        <taxon>Chlorophyta</taxon>
        <taxon>Pyramimonadophyceae</taxon>
        <taxon>Pyramimonadales</taxon>
        <taxon>Pyramimonadaceae</taxon>
        <taxon>Cymbomonas</taxon>
    </lineage>
</organism>
<proteinExistence type="predicted"/>
<evidence type="ECO:0000313" key="2">
    <source>
        <dbReference type="EMBL" id="KAK3275805.1"/>
    </source>
</evidence>
<comment type="caution">
    <text evidence="3">The sequence shown here is derived from an EMBL/GenBank/DDBJ whole genome shotgun (WGS) entry which is preliminary data.</text>
</comment>
<dbReference type="EMBL" id="LGRX02002967">
    <property type="protein sequence ID" value="KAK3283217.1"/>
    <property type="molecule type" value="Genomic_DNA"/>
</dbReference>
<dbReference type="Pfam" id="PF05899">
    <property type="entry name" value="Cupin_3"/>
    <property type="match status" value="1"/>
</dbReference>
<sequence>MATVNKPASLVTLIPAAEVSEELQVLAATWPVWDSKTHPQKPKGSGKFSFDYSGDYDTERVLITKGRATLTPVNPAGGDAICIESGDSVYFHRGFKCNWKVHSPMLKHYAYYGDDGELMPEPEPGITCDICKAGCFVESYFHTGEDGTELDLCPKCFKKDVGKYSGAEKQKFGEPVPAPAKRQKKK</sequence>
<dbReference type="AlphaFoldDB" id="A0AAE0LFH4"/>
<protein>
    <recommendedName>
        <fullName evidence="1">(S)-ureidoglycine aminohydrolase cupin domain-containing protein</fullName>
    </recommendedName>
</protein>
<dbReference type="Gene3D" id="2.60.120.10">
    <property type="entry name" value="Jelly Rolls"/>
    <property type="match status" value="1"/>
</dbReference>
<evidence type="ECO:0000313" key="3">
    <source>
        <dbReference type="EMBL" id="KAK3283217.1"/>
    </source>
</evidence>
<reference evidence="3 4" key="1">
    <citation type="journal article" date="2015" name="Genome Biol. Evol.">
        <title>Comparative Genomics of a Bacterivorous Green Alga Reveals Evolutionary Causalities and Consequences of Phago-Mixotrophic Mode of Nutrition.</title>
        <authorList>
            <person name="Burns J.A."/>
            <person name="Paasch A."/>
            <person name="Narechania A."/>
            <person name="Kim E."/>
        </authorList>
    </citation>
    <scope>NUCLEOTIDE SEQUENCE [LARGE SCALE GENOMIC DNA]</scope>
    <source>
        <strain evidence="3">PLY_AMNH</strain>
    </source>
</reference>
<evidence type="ECO:0000259" key="1">
    <source>
        <dbReference type="Pfam" id="PF05899"/>
    </source>
</evidence>
<evidence type="ECO:0000313" key="4">
    <source>
        <dbReference type="Proteomes" id="UP001190700"/>
    </source>
</evidence>
<name>A0AAE0LFH4_9CHLO</name>
<feature type="domain" description="(S)-ureidoglycine aminohydrolase cupin" evidence="1">
    <location>
        <begin position="46"/>
        <end position="109"/>
    </location>
</feature>
<dbReference type="EMBL" id="LGRX02007007">
    <property type="protein sequence ID" value="KAK3275805.1"/>
    <property type="molecule type" value="Genomic_DNA"/>
</dbReference>
<gene>
    <name evidence="2" type="ORF">CYMTET_16082</name>
    <name evidence="3" type="ORF">CYMTET_9075</name>
</gene>